<accession>A0ABT6YMH4</accession>
<keyword evidence="3" id="KW-1185">Reference proteome</keyword>
<dbReference type="Proteomes" id="UP001236569">
    <property type="component" value="Unassembled WGS sequence"/>
</dbReference>
<dbReference type="EMBL" id="JASHID010000006">
    <property type="protein sequence ID" value="MDI9864771.1"/>
    <property type="molecule type" value="Genomic_DNA"/>
</dbReference>
<feature type="chain" id="PRO_5045408192" description="Tetratricopeptide repeat protein" evidence="1">
    <location>
        <begin position="19"/>
        <end position="493"/>
    </location>
</feature>
<dbReference type="RefSeq" id="WP_283369901.1">
    <property type="nucleotide sequence ID" value="NZ_JASHID010000006.1"/>
</dbReference>
<evidence type="ECO:0008006" key="4">
    <source>
        <dbReference type="Google" id="ProtNLM"/>
    </source>
</evidence>
<feature type="signal peptide" evidence="1">
    <location>
        <begin position="1"/>
        <end position="18"/>
    </location>
</feature>
<organism evidence="2 3">
    <name type="scientific">Flectobacillus longus</name>
    <dbReference type="NCBI Taxonomy" id="2984207"/>
    <lineage>
        <taxon>Bacteria</taxon>
        <taxon>Pseudomonadati</taxon>
        <taxon>Bacteroidota</taxon>
        <taxon>Cytophagia</taxon>
        <taxon>Cytophagales</taxon>
        <taxon>Flectobacillaceae</taxon>
        <taxon>Flectobacillus</taxon>
    </lineage>
</organism>
<dbReference type="Gene3D" id="1.25.40.10">
    <property type="entry name" value="Tetratricopeptide repeat domain"/>
    <property type="match status" value="2"/>
</dbReference>
<dbReference type="SMART" id="SM00028">
    <property type="entry name" value="TPR"/>
    <property type="match status" value="2"/>
</dbReference>
<dbReference type="InterPro" id="IPR019734">
    <property type="entry name" value="TPR_rpt"/>
</dbReference>
<evidence type="ECO:0000256" key="1">
    <source>
        <dbReference type="SAM" id="SignalP"/>
    </source>
</evidence>
<sequence>MRRLIVVFLVLINFQSKANDFDWNPILQRAYTSLWKLRLQETRALLASQKNTSGIKLYLQSYTDLIELMVTEDKADFEQFLNMQSSRLTLLEDFPDTSPEKQWIIAEMYLHLATSKLKFGHEVKGAWNLIKASKLLENNYKKFPNFIPQQKSLGLIHIMVGSIPQNFLWVTKLLGLKGSVKNGLQELKNVNKNEPRYATEANVMYYLTHAYILGFTPVVFQDYEQFLDKNDESLLIQFLGVTTYMKEGNSSQANLLLKKCDALNAQTGYWAFPFLQYLHGEIEIQKGNYILASRHYQVFLQQYKGFNFIKDTYYKLFLCLWLNNEDTKAIAYLEKVKTQGSTIVESDQSALRFAEKFKLSTKSNASKILMKARLAFDGGYYQKAKEGVLDLKESYFFDNAEKAEYNYRKGRIHQKLHEIPLAEEHFERAIVLSQDTSISYGALACLQLGYIFQESGQKIRAKYYFEKVLTYSKHEYKNSADNKAKAALNTLNI</sequence>
<keyword evidence="1" id="KW-0732">Signal</keyword>
<dbReference type="SUPFAM" id="SSF48452">
    <property type="entry name" value="TPR-like"/>
    <property type="match status" value="1"/>
</dbReference>
<gene>
    <name evidence="2" type="ORF">QM480_10580</name>
</gene>
<name>A0ABT6YMH4_9BACT</name>
<protein>
    <recommendedName>
        <fullName evidence="4">Tetratricopeptide repeat protein</fullName>
    </recommendedName>
</protein>
<proteinExistence type="predicted"/>
<dbReference type="InterPro" id="IPR011990">
    <property type="entry name" value="TPR-like_helical_dom_sf"/>
</dbReference>
<evidence type="ECO:0000313" key="3">
    <source>
        <dbReference type="Proteomes" id="UP001236569"/>
    </source>
</evidence>
<evidence type="ECO:0000313" key="2">
    <source>
        <dbReference type="EMBL" id="MDI9864771.1"/>
    </source>
</evidence>
<reference evidence="2 3" key="1">
    <citation type="submission" date="2023-05" db="EMBL/GenBank/DDBJ databases">
        <title>Novel species of genus Flectobacillus isolated from stream in China.</title>
        <authorList>
            <person name="Lu H."/>
        </authorList>
    </citation>
    <scope>NUCLEOTIDE SEQUENCE [LARGE SCALE GENOMIC DNA]</scope>
    <source>
        <strain evidence="2 3">DC10W</strain>
    </source>
</reference>
<comment type="caution">
    <text evidence="2">The sequence shown here is derived from an EMBL/GenBank/DDBJ whole genome shotgun (WGS) entry which is preliminary data.</text>
</comment>